<sequence>MPRRSIRRNAKRRTKRIKKVIGGADKPTRPARPARPAPLNPDQSKGALEEEEEIQRFKTKLHQTNFDVNQMFVISIMADVIYSLASGNDISRKNLNKILAIKQYA</sequence>
<accession>A0A6C0CD76</accession>
<name>A0A6C0CD76_9ZZZZ</name>
<evidence type="ECO:0000313" key="2">
    <source>
        <dbReference type="EMBL" id="QHT02696.1"/>
    </source>
</evidence>
<feature type="compositionally biased region" description="Basic residues" evidence="1">
    <location>
        <begin position="1"/>
        <end position="19"/>
    </location>
</feature>
<feature type="region of interest" description="Disordered" evidence="1">
    <location>
        <begin position="1"/>
        <end position="53"/>
    </location>
</feature>
<dbReference type="EMBL" id="MN739397">
    <property type="protein sequence ID" value="QHT02696.1"/>
    <property type="molecule type" value="Genomic_DNA"/>
</dbReference>
<protein>
    <submittedName>
        <fullName evidence="2">Uncharacterized protein</fullName>
    </submittedName>
</protein>
<reference evidence="2" key="1">
    <citation type="journal article" date="2020" name="Nature">
        <title>Giant virus diversity and host interactions through global metagenomics.</title>
        <authorList>
            <person name="Schulz F."/>
            <person name="Roux S."/>
            <person name="Paez-Espino D."/>
            <person name="Jungbluth S."/>
            <person name="Walsh D.A."/>
            <person name="Denef V.J."/>
            <person name="McMahon K.D."/>
            <person name="Konstantinidis K.T."/>
            <person name="Eloe-Fadrosh E.A."/>
            <person name="Kyrpides N.C."/>
            <person name="Woyke T."/>
        </authorList>
    </citation>
    <scope>NUCLEOTIDE SEQUENCE</scope>
    <source>
        <strain evidence="2">GVMAG-M-3300020595-32</strain>
    </source>
</reference>
<organism evidence="2">
    <name type="scientific">viral metagenome</name>
    <dbReference type="NCBI Taxonomy" id="1070528"/>
    <lineage>
        <taxon>unclassified sequences</taxon>
        <taxon>metagenomes</taxon>
        <taxon>organismal metagenomes</taxon>
    </lineage>
</organism>
<proteinExistence type="predicted"/>
<dbReference type="AlphaFoldDB" id="A0A6C0CD76"/>
<evidence type="ECO:0000256" key="1">
    <source>
        <dbReference type="SAM" id="MobiDB-lite"/>
    </source>
</evidence>